<proteinExistence type="predicted"/>
<evidence type="ECO:0000313" key="10">
    <source>
        <dbReference type="Proteomes" id="UP001169862"/>
    </source>
</evidence>
<keyword evidence="7" id="KW-0472">Membrane</keyword>
<dbReference type="Proteomes" id="UP001169862">
    <property type="component" value="Unassembled WGS sequence"/>
</dbReference>
<comment type="subcellular location">
    <subcellularLocation>
        <location evidence="2">Endomembrane system</location>
    </subcellularLocation>
    <subcellularLocation>
        <location evidence="1">Membrane</location>
        <topology evidence="1">Single-pass membrane protein</topology>
    </subcellularLocation>
</comment>
<dbReference type="EC" id="2.4.-.-" evidence="9"/>
<evidence type="ECO:0000256" key="7">
    <source>
        <dbReference type="ARBA" id="ARBA00023136"/>
    </source>
</evidence>
<dbReference type="GO" id="GO:0016020">
    <property type="term" value="C:membrane"/>
    <property type="evidence" value="ECO:0007669"/>
    <property type="project" value="UniProtKB-SubCell"/>
</dbReference>
<evidence type="ECO:0000256" key="4">
    <source>
        <dbReference type="ARBA" id="ARBA00022679"/>
    </source>
</evidence>
<keyword evidence="5" id="KW-0812">Transmembrane</keyword>
<dbReference type="RefSeq" id="WP_303552414.1">
    <property type="nucleotide sequence ID" value="NZ_JAUOPG010000016.1"/>
</dbReference>
<evidence type="ECO:0000256" key="1">
    <source>
        <dbReference type="ARBA" id="ARBA00004167"/>
    </source>
</evidence>
<dbReference type="GO" id="GO:0008373">
    <property type="term" value="F:sialyltransferase activity"/>
    <property type="evidence" value="ECO:0007669"/>
    <property type="project" value="InterPro"/>
</dbReference>
<dbReference type="InterPro" id="IPR001675">
    <property type="entry name" value="Glyco_trans_29"/>
</dbReference>
<dbReference type="GO" id="GO:0012505">
    <property type="term" value="C:endomembrane system"/>
    <property type="evidence" value="ECO:0007669"/>
    <property type="project" value="UniProtKB-SubCell"/>
</dbReference>
<reference evidence="9" key="1">
    <citation type="submission" date="2023-07" db="EMBL/GenBank/DDBJ databases">
        <title>Genome content predicts the carbon catabolic preferences of heterotrophic bacteria.</title>
        <authorList>
            <person name="Gralka M."/>
        </authorList>
    </citation>
    <scope>NUCLEOTIDE SEQUENCE</scope>
    <source>
        <strain evidence="9">I2M16</strain>
    </source>
</reference>
<evidence type="ECO:0000256" key="5">
    <source>
        <dbReference type="ARBA" id="ARBA00022692"/>
    </source>
</evidence>
<dbReference type="Pfam" id="PF05159">
    <property type="entry name" value="Capsule_synth"/>
    <property type="match status" value="2"/>
</dbReference>
<sequence>MKNSLLSFFSGLLADISKAKSGNEKKEIIYVVGFSTWKTYLRKYFSEYKLIFLPKTISEKNFNCEFKKAILKNKESCQVFIWGFKAPDYILSFLKENEISTKYVEDGFVRSVKLGATKAPPMSLCLDSVTPYFDATKESELEKLLNNFDFNKSEGILLRAKKGISLLRETGISKYNNSRFVNINDYYGIKDKKRILVIGQVEDDASILYGCEKRLSNNDLVRLAVKENPDSQVIYKPHPDVMNGHRPYQSNPEEVEGICYVLKEDVPLANSFETIDHVYTITSLAGFEALMRGIPVTTLGCPFYSGWGLTDDRQLNSRRKRKLSIEEIFAVSYLVYPKYFNTDSGKSIEFEDVLDLIKIEVNRPDFLTAAEKIQIGTSESVNTFVFDDEKFINQNKNLDFNMSEDFKTFCQVVQKLFDRLEYSEALGLLEKNKVFSEKSKFLLMRAQCLQKLGFFGPEIDDCYIKAIENSEMNDRNNYVYLFFSYKWESEPLSEVVINRLKSYILNNDHHDRTKSFGKIKLLLASFYAEVGQINQALRLRDEAKRLKAVDANLMNLKYWAKRRGKPNAMKDYEYEGFKKLLSYKGSFKKMVLDASGDVCVVGNSPSLIGKGLGEEIDNHKLVIRFNSYDTSFPFCQDVGTKTDIWVRMPFHPYVKNSPEPSHKLIMFSGCNRYNRPYSDWIGLFELMDEGFPVEFFDPTAFYELQAKLSAPPTAGLMVCYMLYKIIGPLDPKNYYGFSFLDDIKNDQSKYHYSDLTAKSSSRHNWIAESDVFRTIIKSSDFDSEPVSLILSNKDKNHPEPNESSSFIQKGADCDSFFCTSPGLKDYNLNESRMDYLSSKAIEDHKAFVSSSGKEGKFSITVANAGPKSCFVGFGRARTGNAAITAAKLTGGHFKLIEYGFISSMHLPSEKQFNFSLVVDDIGIFYDTTKPSRIENILFKSKDIFSDYNEKRSRLLIDKICINNITKYNNSADLVLPESKYKKRILVVDQTENDNSILLGQCDNYNFSTMLETALKNHDTEVVLKLHPETIAGAKGGNLTEVEKHKESDNLLVVDKQCNIMSLIKQVDEVYVMTSGVGFEALMLNKPVTCFGVPFYAGWGLTKDMQKVNNPRRSITLEALFSAVFFNYTVFFHPVTEKQCSMEECIDWIIDNKPTLPIIKMEK</sequence>
<accession>A0AAW7XLY7</accession>
<dbReference type="InterPro" id="IPR043148">
    <property type="entry name" value="TagF_C"/>
</dbReference>
<name>A0AAW7XLY7_9GAMM</name>
<keyword evidence="8" id="KW-0325">Glycoprotein</keyword>
<evidence type="ECO:0000256" key="2">
    <source>
        <dbReference type="ARBA" id="ARBA00004308"/>
    </source>
</evidence>
<keyword evidence="3 9" id="KW-0328">Glycosyltransferase</keyword>
<dbReference type="CDD" id="cd16439">
    <property type="entry name" value="beta_Kdo_transferase_KpsC_2"/>
    <property type="match status" value="1"/>
</dbReference>
<dbReference type="AlphaFoldDB" id="A0AAW7XLY7"/>
<dbReference type="EMBL" id="JAUOPG010000016">
    <property type="protein sequence ID" value="MDO6455351.1"/>
    <property type="molecule type" value="Genomic_DNA"/>
</dbReference>
<keyword evidence="6" id="KW-1133">Transmembrane helix</keyword>
<evidence type="ECO:0000313" key="9">
    <source>
        <dbReference type="EMBL" id="MDO6455351.1"/>
    </source>
</evidence>
<keyword evidence="4 9" id="KW-0808">Transferase</keyword>
<dbReference type="Pfam" id="PF00777">
    <property type="entry name" value="Glyco_transf_29"/>
    <property type="match status" value="1"/>
</dbReference>
<evidence type="ECO:0000256" key="6">
    <source>
        <dbReference type="ARBA" id="ARBA00022989"/>
    </source>
</evidence>
<comment type="caution">
    <text evidence="9">The sequence shown here is derived from an EMBL/GenBank/DDBJ whole genome shotgun (WGS) entry which is preliminary data.</text>
</comment>
<dbReference type="InterPro" id="IPR038578">
    <property type="entry name" value="GT29-like_sf"/>
</dbReference>
<organism evidence="9 10">
    <name type="scientific">Neptunomonas phycophila</name>
    <dbReference type="NCBI Taxonomy" id="1572645"/>
    <lineage>
        <taxon>Bacteria</taxon>
        <taxon>Pseudomonadati</taxon>
        <taxon>Pseudomonadota</taxon>
        <taxon>Gammaproteobacteria</taxon>
        <taxon>Oceanospirillales</taxon>
        <taxon>Oceanospirillaceae</taxon>
        <taxon>Neptunomonas</taxon>
    </lineage>
</organism>
<dbReference type="Gene3D" id="3.40.50.12580">
    <property type="match status" value="1"/>
</dbReference>
<evidence type="ECO:0000256" key="3">
    <source>
        <dbReference type="ARBA" id="ARBA00022676"/>
    </source>
</evidence>
<protein>
    <submittedName>
        <fullName evidence="9">Glycosyltransferase family 29 protein</fullName>
        <ecNumber evidence="9">2.4.-.-</ecNumber>
    </submittedName>
</protein>
<dbReference type="InterPro" id="IPR007833">
    <property type="entry name" value="Capsule_polysaccharide_synth"/>
</dbReference>
<dbReference type="CDD" id="cd16440">
    <property type="entry name" value="beta_Kdo_transferase_KpsC_1"/>
    <property type="match status" value="1"/>
</dbReference>
<dbReference type="GO" id="GO:0000271">
    <property type="term" value="P:polysaccharide biosynthetic process"/>
    <property type="evidence" value="ECO:0007669"/>
    <property type="project" value="InterPro"/>
</dbReference>
<evidence type="ECO:0000256" key="8">
    <source>
        <dbReference type="ARBA" id="ARBA00023180"/>
    </source>
</evidence>
<gene>
    <name evidence="9" type="ORF">Q4490_17450</name>
</gene>
<dbReference type="Gene3D" id="3.90.1480.20">
    <property type="entry name" value="Glycosyl transferase family 29"/>
    <property type="match status" value="1"/>
</dbReference>
<dbReference type="GO" id="GO:0015774">
    <property type="term" value="P:polysaccharide transport"/>
    <property type="evidence" value="ECO:0007669"/>
    <property type="project" value="InterPro"/>
</dbReference>